<evidence type="ECO:0000313" key="2">
    <source>
        <dbReference type="Proteomes" id="UP000003835"/>
    </source>
</evidence>
<dbReference type="EMBL" id="DS989869">
    <property type="protein sequence ID" value="EDX71885.1"/>
    <property type="molecule type" value="Genomic_DNA"/>
</dbReference>
<keyword evidence="2" id="KW-1185">Reference proteome</keyword>
<accession>B4W1S8</accession>
<dbReference type="AlphaFoldDB" id="B4W1S8"/>
<gene>
    <name evidence="1" type="ORF">MC7420_6971</name>
</gene>
<proteinExistence type="predicted"/>
<reference evidence="1 2" key="1">
    <citation type="submission" date="2008-07" db="EMBL/GenBank/DDBJ databases">
        <authorList>
            <person name="Tandeau de Marsac N."/>
            <person name="Ferriera S."/>
            <person name="Johnson J."/>
            <person name="Kravitz S."/>
            <person name="Beeson K."/>
            <person name="Sutton G."/>
            <person name="Rogers Y.-H."/>
            <person name="Friedman R."/>
            <person name="Frazier M."/>
            <person name="Venter J.C."/>
        </authorList>
    </citation>
    <scope>NUCLEOTIDE SEQUENCE [LARGE SCALE GENOMIC DNA]</scope>
    <source>
        <strain evidence="1 2">PCC 7420</strain>
    </source>
</reference>
<protein>
    <submittedName>
        <fullName evidence="1">Uncharacterized protein</fullName>
    </submittedName>
</protein>
<dbReference type="HOGENOM" id="CLU_3151614_0_0_3"/>
<sequence length="48" mass="5652">MRYIVDPPKSHKQKKRSIRWLPPFEGGREGDLKGDFDLLYFITAQSDD</sequence>
<organism evidence="1 2">
    <name type="scientific">Coleofasciculus chthonoplastes PCC 7420</name>
    <dbReference type="NCBI Taxonomy" id="118168"/>
    <lineage>
        <taxon>Bacteria</taxon>
        <taxon>Bacillati</taxon>
        <taxon>Cyanobacteriota</taxon>
        <taxon>Cyanophyceae</taxon>
        <taxon>Coleofasciculales</taxon>
        <taxon>Coleofasciculaceae</taxon>
        <taxon>Coleofasciculus</taxon>
    </lineage>
</organism>
<name>B4W1S8_9CYAN</name>
<evidence type="ECO:0000313" key="1">
    <source>
        <dbReference type="EMBL" id="EDX71885.1"/>
    </source>
</evidence>
<dbReference type="Proteomes" id="UP000003835">
    <property type="component" value="Unassembled WGS sequence"/>
</dbReference>